<dbReference type="RefSeq" id="WP_235055446.1">
    <property type="nucleotide sequence ID" value="NZ_JAKFHA010000018.1"/>
</dbReference>
<comment type="caution">
    <text evidence="1">The sequence shown here is derived from an EMBL/GenBank/DDBJ whole genome shotgun (WGS) entry which is preliminary data.</text>
</comment>
<keyword evidence="2" id="KW-1185">Reference proteome</keyword>
<accession>A0AA41U1H3</accession>
<protein>
    <submittedName>
        <fullName evidence="1">Uncharacterized protein</fullName>
    </submittedName>
</protein>
<evidence type="ECO:0000313" key="1">
    <source>
        <dbReference type="EMBL" id="MCF2530788.1"/>
    </source>
</evidence>
<evidence type="ECO:0000313" key="2">
    <source>
        <dbReference type="Proteomes" id="UP001165378"/>
    </source>
</evidence>
<sequence length="237" mass="26160">MSTGWLSRNPGAADGLRPLGGAVIAHRSPENAPMTPPLAEPPGHAAYFAVGAFPRFLADDAHAVASAMPPPEHAPAEPFVVDVQGETVAIPYRLYCDEPDAALQASFSERQAIILHCLYTRHHDGRVRQRHLAHVLPVVEPWVVPFVVQLLGEYVVQIQSAVQDGLGGLDTPGTPQHDVYGSVLAANREFLHLTRQRAASYWDCYYRGRYPWEHYPGRIVLESLRAAARRAPRGRLR</sequence>
<dbReference type="Proteomes" id="UP001165378">
    <property type="component" value="Unassembled WGS sequence"/>
</dbReference>
<dbReference type="AlphaFoldDB" id="A0AA41U1H3"/>
<organism evidence="1 2">
    <name type="scientific">Yinghuangia soli</name>
    <dbReference type="NCBI Taxonomy" id="2908204"/>
    <lineage>
        <taxon>Bacteria</taxon>
        <taxon>Bacillati</taxon>
        <taxon>Actinomycetota</taxon>
        <taxon>Actinomycetes</taxon>
        <taxon>Kitasatosporales</taxon>
        <taxon>Streptomycetaceae</taxon>
        <taxon>Yinghuangia</taxon>
    </lineage>
</organism>
<reference evidence="1" key="1">
    <citation type="submission" date="2022-01" db="EMBL/GenBank/DDBJ databases">
        <title>Genome-Based Taxonomic Classification of the Phylum Actinobacteria.</title>
        <authorList>
            <person name="Gao Y."/>
        </authorList>
    </citation>
    <scope>NUCLEOTIDE SEQUENCE</scope>
    <source>
        <strain evidence="1">KLBMP 8922</strain>
    </source>
</reference>
<gene>
    <name evidence="1" type="ORF">LZ495_26715</name>
</gene>
<name>A0AA41U1H3_9ACTN</name>
<dbReference type="EMBL" id="JAKFHA010000018">
    <property type="protein sequence ID" value="MCF2530788.1"/>
    <property type="molecule type" value="Genomic_DNA"/>
</dbReference>
<proteinExistence type="predicted"/>